<feature type="compositionally biased region" description="Basic and acidic residues" evidence="12">
    <location>
        <begin position="755"/>
        <end position="764"/>
    </location>
</feature>
<dbReference type="HOGENOM" id="CLU_004312_0_3_1"/>
<proteinExistence type="predicted"/>
<dbReference type="InterPro" id="IPR002498">
    <property type="entry name" value="PInositol-4-P-4/5-kinase_core"/>
</dbReference>
<dbReference type="GO" id="GO:0005886">
    <property type="term" value="C:plasma membrane"/>
    <property type="evidence" value="ECO:0000318"/>
    <property type="project" value="GO_Central"/>
</dbReference>
<dbReference type="Proteomes" id="UP000001055">
    <property type="component" value="Unassembled WGS sequence"/>
</dbReference>
<evidence type="ECO:0000256" key="4">
    <source>
        <dbReference type="ARBA" id="ARBA00022679"/>
    </source>
</evidence>
<feature type="compositionally biased region" description="Polar residues" evidence="12">
    <location>
        <begin position="810"/>
        <end position="830"/>
    </location>
</feature>
<feature type="domain" description="PIPK" evidence="13">
    <location>
        <begin position="307"/>
        <end position="720"/>
    </location>
</feature>
<keyword evidence="4 11" id="KW-0808">Transferase</keyword>
<feature type="compositionally biased region" description="Basic and acidic residues" evidence="12">
    <location>
        <begin position="133"/>
        <end position="143"/>
    </location>
</feature>
<keyword evidence="3" id="KW-0597">Phosphoprotein</keyword>
<feature type="region of interest" description="Disordered" evidence="12">
    <location>
        <begin position="724"/>
        <end position="926"/>
    </location>
</feature>
<feature type="compositionally biased region" description="Polar residues" evidence="12">
    <location>
        <begin position="215"/>
        <end position="233"/>
    </location>
</feature>
<evidence type="ECO:0000256" key="6">
    <source>
        <dbReference type="ARBA" id="ARBA00022777"/>
    </source>
</evidence>
<dbReference type="InterPro" id="IPR027484">
    <property type="entry name" value="PInositol-4-P-5-kinase_N"/>
</dbReference>
<evidence type="ECO:0000256" key="9">
    <source>
        <dbReference type="ARBA" id="ARBA00080374"/>
    </source>
</evidence>
<dbReference type="InterPro" id="IPR023610">
    <property type="entry name" value="PInositol-4/5-P-5/4-kinase"/>
</dbReference>
<dbReference type="Pfam" id="PF01504">
    <property type="entry name" value="PIP5K"/>
    <property type="match status" value="1"/>
</dbReference>
<dbReference type="GO" id="GO:0046854">
    <property type="term" value="P:phosphatidylinositol phosphate biosynthetic process"/>
    <property type="evidence" value="ECO:0000318"/>
    <property type="project" value="GO_Central"/>
</dbReference>
<feature type="compositionally biased region" description="Basic and acidic residues" evidence="12">
    <location>
        <begin position="72"/>
        <end position="89"/>
    </location>
</feature>
<evidence type="ECO:0000256" key="2">
    <source>
        <dbReference type="ARBA" id="ARBA00012172"/>
    </source>
</evidence>
<dbReference type="SMART" id="SM00330">
    <property type="entry name" value="PIPKc"/>
    <property type="match status" value="1"/>
</dbReference>
<feature type="compositionally biased region" description="Basic and acidic residues" evidence="12">
    <location>
        <begin position="898"/>
        <end position="913"/>
    </location>
</feature>
<feature type="compositionally biased region" description="Polar residues" evidence="12">
    <location>
        <begin position="16"/>
        <end position="26"/>
    </location>
</feature>
<evidence type="ECO:0000256" key="5">
    <source>
        <dbReference type="ARBA" id="ARBA00022741"/>
    </source>
</evidence>
<evidence type="ECO:0000256" key="11">
    <source>
        <dbReference type="PROSITE-ProRule" id="PRU00781"/>
    </source>
</evidence>
<evidence type="ECO:0000259" key="13">
    <source>
        <dbReference type="PROSITE" id="PS51455"/>
    </source>
</evidence>
<dbReference type="PROSITE" id="PS51455">
    <property type="entry name" value="PIPK"/>
    <property type="match status" value="1"/>
</dbReference>
<keyword evidence="6 11" id="KW-0418">Kinase</keyword>
<feature type="compositionally biased region" description="Basic and acidic residues" evidence="12">
    <location>
        <begin position="255"/>
        <end position="268"/>
    </location>
</feature>
<dbReference type="InParanoid" id="Q0U7N5"/>
<dbReference type="eggNOG" id="KOG0229">
    <property type="taxonomic scope" value="Eukaryota"/>
</dbReference>
<dbReference type="VEuPathDB" id="FungiDB:JI435_122290"/>
<feature type="compositionally biased region" description="Polar residues" evidence="12">
    <location>
        <begin position="40"/>
        <end position="49"/>
    </location>
</feature>
<dbReference type="InterPro" id="IPR027483">
    <property type="entry name" value="PInositol-4-P-4/5-kinase_C_sf"/>
</dbReference>
<feature type="compositionally biased region" description="Basic and acidic residues" evidence="12">
    <location>
        <begin position="774"/>
        <end position="797"/>
    </location>
</feature>
<dbReference type="KEGG" id="pno:SNOG_12229"/>
<sequence>MPPYAADSTDRPNHASHPNFSLPTRTSSDKPPAGWENGVRLSNGNTAKMNGNGPNGSPMQSVPNGRPAQRTSIDKRLSQDETPSRRSRESQSLYNSGDMPNRDDGYFASIHSSETKDRSGTTHVKLGQLDSFDGTREASKDFVPHVGTVSSPGSAQQPQSGDAPANLQVPASAHRVSSPPAFNHNAPAPSQHPYRLQQRHTLEVPKLATSRARDAQSNTDDVVSASGRFSPTSGGRRRGSMSLVRRTTRSVNSEMHPDEVPQDDDAARWAEHIRQKRASKRKRKEDEDDDRVVVGTKVDQHHVNWVTAYNMLTGIRFTVSRTNAKMDRDLTDADFDAKHKFSFDMYVPSGFPHLVKHLLEFSFVESGWPYDFKFKDYAPWVFRHLRSTFKLDPADYLVSLTSKYILSELGSPGKSGSFFYFSRDYKYIIKTIHHAEHKFLRKILKDYYNHVQENPNTLLSQFYGLHRVKIPYGRKIHFVVMNNLFPPHRDIHRTFDLKGSTIGRDFKEEELEANPRATLKDLNWLRRDLHLEFGPTKKRMFIEQMQKDVKLLQRLHIMDYSLLVGIHDLERGNEENLRDKTLKVFQPGGEAAEDPQPNMLVRTPSKLEASRKARELRQMVKTQKPVPMEQTSSKMPDELQDPKRNFYFYSDDGGFRATHEDDAPGEEIYYLGIIDCLTHYSVIKRMEHFIKGLANTESQISAIPPERYGDRFVRFISGVTKTKEAAEREKQHEAARAENEPIIAGINSDASQQHTTDRVIEKAEWQAGRSRQRGRSEEDVPNRDMRAVRSPSAERGEIGTTLPVVEEAGESSSVGGRSNRSASDGDNTLSPPAPPLKNTLLGLPVRSRSRPRDENPGRPPPTPPKDSGTGTALSGGRPPTPPKDEPFSHRHSGPPTPPKEKRSRSPERNKELPRTPLDVDTTIRVG</sequence>
<dbReference type="GO" id="GO:0005524">
    <property type="term" value="F:ATP binding"/>
    <property type="evidence" value="ECO:0007669"/>
    <property type="project" value="UniProtKB-UniRule"/>
</dbReference>
<dbReference type="PANTHER" id="PTHR23086">
    <property type="entry name" value="PHOSPHATIDYLINOSITOL-4-PHOSPHATE 5-KINASE"/>
    <property type="match status" value="1"/>
</dbReference>
<dbReference type="GeneID" id="5979365"/>
<evidence type="ECO:0000256" key="10">
    <source>
        <dbReference type="ARBA" id="ARBA00082306"/>
    </source>
</evidence>
<feature type="region of interest" description="Disordered" evidence="12">
    <location>
        <begin position="175"/>
        <end position="194"/>
    </location>
</feature>
<name>Q0U7N5_PHANO</name>
<evidence type="ECO:0000313" key="14">
    <source>
        <dbReference type="EMBL" id="EAT80641.2"/>
    </source>
</evidence>
<evidence type="ECO:0000256" key="12">
    <source>
        <dbReference type="SAM" id="MobiDB-lite"/>
    </source>
</evidence>
<comment type="catalytic activity">
    <reaction evidence="1">
        <text>a 1,2-diacyl-sn-glycero-3-phospho-(1D-myo-inositol 4-phosphate) + ATP = a 1,2-diacyl-sn-glycero-3-phospho-(1D-myo-inositol-4,5-bisphosphate) + ADP + H(+)</text>
        <dbReference type="Rhea" id="RHEA:14425"/>
        <dbReference type="ChEBI" id="CHEBI:15378"/>
        <dbReference type="ChEBI" id="CHEBI:30616"/>
        <dbReference type="ChEBI" id="CHEBI:58178"/>
        <dbReference type="ChEBI" id="CHEBI:58456"/>
        <dbReference type="ChEBI" id="CHEBI:456216"/>
        <dbReference type="EC" id="2.7.1.68"/>
    </reaction>
</comment>
<organism evidence="14 15">
    <name type="scientific">Phaeosphaeria nodorum (strain SN15 / ATCC MYA-4574 / FGSC 10173)</name>
    <name type="common">Glume blotch fungus</name>
    <name type="synonym">Parastagonospora nodorum</name>
    <dbReference type="NCBI Taxonomy" id="321614"/>
    <lineage>
        <taxon>Eukaryota</taxon>
        <taxon>Fungi</taxon>
        <taxon>Dikarya</taxon>
        <taxon>Ascomycota</taxon>
        <taxon>Pezizomycotina</taxon>
        <taxon>Dothideomycetes</taxon>
        <taxon>Pleosporomycetidae</taxon>
        <taxon>Pleosporales</taxon>
        <taxon>Pleosporineae</taxon>
        <taxon>Phaeosphaeriaceae</taxon>
        <taxon>Parastagonospora</taxon>
    </lineage>
</organism>
<dbReference type="EC" id="2.7.1.68" evidence="2"/>
<gene>
    <name evidence="14" type="ORF">SNOG_12229</name>
</gene>
<feature type="compositionally biased region" description="Basic and acidic residues" evidence="12">
    <location>
        <begin position="724"/>
        <end position="739"/>
    </location>
</feature>
<evidence type="ECO:0000313" key="15">
    <source>
        <dbReference type="Proteomes" id="UP000001055"/>
    </source>
</evidence>
<dbReference type="Gene3D" id="3.30.810.10">
    <property type="entry name" value="2-Layer Sandwich"/>
    <property type="match status" value="1"/>
</dbReference>
<feature type="region of interest" description="Disordered" evidence="12">
    <location>
        <begin position="620"/>
        <end position="641"/>
    </location>
</feature>
<dbReference type="AlphaFoldDB" id="Q0U7N5"/>
<dbReference type="FunFam" id="3.30.800.10:FF:000009">
    <property type="entry name" value="Phosphatidylinositol 4-phosphate 5-kinase its3"/>
    <property type="match status" value="1"/>
</dbReference>
<evidence type="ECO:0000256" key="1">
    <source>
        <dbReference type="ARBA" id="ARBA00000444"/>
    </source>
</evidence>
<keyword evidence="7 11" id="KW-0067">ATP-binding</keyword>
<reference evidence="15" key="1">
    <citation type="journal article" date="2007" name="Plant Cell">
        <title>Dothideomycete-plant interactions illuminated by genome sequencing and EST analysis of the wheat pathogen Stagonospora nodorum.</title>
        <authorList>
            <person name="Hane J.K."/>
            <person name="Lowe R.G."/>
            <person name="Solomon P.S."/>
            <person name="Tan K.C."/>
            <person name="Schoch C.L."/>
            <person name="Spatafora J.W."/>
            <person name="Crous P.W."/>
            <person name="Kodira C."/>
            <person name="Birren B.W."/>
            <person name="Galagan J.E."/>
            <person name="Torriani S.F."/>
            <person name="McDonald B.A."/>
            <person name="Oliver R.P."/>
        </authorList>
    </citation>
    <scope>NUCLEOTIDE SEQUENCE [LARGE SCALE GENOMIC DNA]</scope>
    <source>
        <strain evidence="15">SN15 / ATCC MYA-4574 / FGSC 10173</strain>
    </source>
</reference>
<dbReference type="GO" id="GO:0016308">
    <property type="term" value="F:1-phosphatidylinositol-4-phosphate 5-kinase activity"/>
    <property type="evidence" value="ECO:0000318"/>
    <property type="project" value="GO_Central"/>
</dbReference>
<feature type="region of interest" description="Disordered" evidence="12">
    <location>
        <begin position="1"/>
        <end position="166"/>
    </location>
</feature>
<dbReference type="SUPFAM" id="SSF56104">
    <property type="entry name" value="SAICAR synthase-like"/>
    <property type="match status" value="1"/>
</dbReference>
<dbReference type="CDD" id="cd17303">
    <property type="entry name" value="PIPKc_PIP5K_yeast_like"/>
    <property type="match status" value="1"/>
</dbReference>
<dbReference type="EMBL" id="CH445345">
    <property type="protein sequence ID" value="EAT80641.2"/>
    <property type="molecule type" value="Genomic_DNA"/>
</dbReference>
<dbReference type="PANTHER" id="PTHR23086:SF8">
    <property type="entry name" value="PHOSPHATIDYLINOSITOL 5-PHOSPHATE 4-KINASE, ISOFORM A"/>
    <property type="match status" value="1"/>
</dbReference>
<keyword evidence="5 11" id="KW-0547">Nucleotide-binding</keyword>
<evidence type="ECO:0000256" key="8">
    <source>
        <dbReference type="ARBA" id="ARBA00078403"/>
    </source>
</evidence>
<dbReference type="RefSeq" id="XP_001802455.1">
    <property type="nucleotide sequence ID" value="XM_001802403.1"/>
</dbReference>
<accession>Q0U7N5</accession>
<dbReference type="STRING" id="321614.Q0U7N5"/>
<dbReference type="Gene3D" id="3.30.800.10">
    <property type="entry name" value="Phosphatidylinositol Phosphate Kinase II Beta"/>
    <property type="match status" value="1"/>
</dbReference>
<evidence type="ECO:0000256" key="3">
    <source>
        <dbReference type="ARBA" id="ARBA00022553"/>
    </source>
</evidence>
<evidence type="ECO:0000256" key="7">
    <source>
        <dbReference type="ARBA" id="ARBA00022840"/>
    </source>
</evidence>
<feature type="compositionally biased region" description="Low complexity" evidence="12">
    <location>
        <begin position="150"/>
        <end position="161"/>
    </location>
</feature>
<feature type="region of interest" description="Disordered" evidence="12">
    <location>
        <begin position="208"/>
        <end position="268"/>
    </location>
</feature>
<protein>
    <recommendedName>
        <fullName evidence="2">1-phosphatidylinositol-4-phosphate 5-kinase</fullName>
        <ecNumber evidence="2">2.7.1.68</ecNumber>
    </recommendedName>
    <alternativeName>
        <fullName evidence="10">1-phosphatidylinositol 4-phosphate kinase</fullName>
    </alternativeName>
    <alternativeName>
        <fullName evidence="8">Diphosphoinositide kinase</fullName>
    </alternativeName>
    <alternativeName>
        <fullName evidence="9">PIP5K</fullName>
    </alternativeName>
</protein>